<organism evidence="2 3">
    <name type="scientific">Pelomicrobium methylotrophicum</name>
    <dbReference type="NCBI Taxonomy" id="2602750"/>
    <lineage>
        <taxon>Bacteria</taxon>
        <taxon>Pseudomonadati</taxon>
        <taxon>Pseudomonadota</taxon>
        <taxon>Hydrogenophilia</taxon>
        <taxon>Hydrogenophilia incertae sedis</taxon>
        <taxon>Pelomicrobium</taxon>
    </lineage>
</organism>
<evidence type="ECO:0008006" key="4">
    <source>
        <dbReference type="Google" id="ProtNLM"/>
    </source>
</evidence>
<reference evidence="2 3" key="1">
    <citation type="submission" date="2019-08" db="EMBL/GenBank/DDBJ databases">
        <title>Pelomicrobium methylotrophicum gen. nov., sp. nov. a moderately thermophilic, facultatively anaerobic, lithoautotrophic and methylotrophic bacterium isolated from a terrestrial mud volcano.</title>
        <authorList>
            <person name="Slobodkina G.B."/>
            <person name="Merkel A.Y."/>
            <person name="Slobodkin A.I."/>
        </authorList>
    </citation>
    <scope>NUCLEOTIDE SEQUENCE [LARGE SCALE GENOMIC DNA]</scope>
    <source>
        <strain evidence="2 3">SM250</strain>
    </source>
</reference>
<dbReference type="EMBL" id="VPFL01000017">
    <property type="protein sequence ID" value="TXF11052.1"/>
    <property type="molecule type" value="Genomic_DNA"/>
</dbReference>
<accession>A0A5C7EGG0</accession>
<sequence>MKPKFGFKRNTIGAAIAAVEAALAINLVPSAVLAGSTIKGTGDSSITLGAGLRSSYTSLERGAPNGTSRSNDFETESVRIFTSGQIVKGIKGTVNAERTPNESFRMLDAIVQFEFFDAFNVWAGRMLPPSDRANLAGPYYANTWQYPGVISQYPAIFAGRDNGVTVWGKPLAGKLTYAVGVFKGHNNVASGSNDGDKPLFAGRIAYSLLDAEPAPAYYVSNTYYGLKDIFTLGAAYFVQADGVGTATSRGDYRSWNVDAIFEKKIGKGVLTIEGALYNYDLGGQRDCGDGLPGTIACPGGDNVGGLVAGDALLGTIAYLIPRKVSIGQFQPFLRHQSFKRDVGGTKSQQSDIGVNYVIAGHDARITAVYSKLKDPLAAVRDRNQYILGVQLIY</sequence>
<feature type="signal peptide" evidence="1">
    <location>
        <begin position="1"/>
        <end position="34"/>
    </location>
</feature>
<evidence type="ECO:0000313" key="2">
    <source>
        <dbReference type="EMBL" id="TXF11052.1"/>
    </source>
</evidence>
<dbReference type="AlphaFoldDB" id="A0A5C7EGG0"/>
<evidence type="ECO:0000313" key="3">
    <source>
        <dbReference type="Proteomes" id="UP000321201"/>
    </source>
</evidence>
<dbReference type="Gene3D" id="2.40.160.10">
    <property type="entry name" value="Porin"/>
    <property type="match status" value="1"/>
</dbReference>
<feature type="chain" id="PRO_5022884775" description="Porin" evidence="1">
    <location>
        <begin position="35"/>
        <end position="393"/>
    </location>
</feature>
<dbReference type="Proteomes" id="UP000321201">
    <property type="component" value="Unassembled WGS sequence"/>
</dbReference>
<keyword evidence="1" id="KW-0732">Signal</keyword>
<protein>
    <recommendedName>
        <fullName evidence="4">Porin</fullName>
    </recommendedName>
</protein>
<dbReference type="InParanoid" id="A0A5C7EGG0"/>
<keyword evidence="3" id="KW-1185">Reference proteome</keyword>
<name>A0A5C7EGG0_9PROT</name>
<dbReference type="SUPFAM" id="SSF56935">
    <property type="entry name" value="Porins"/>
    <property type="match status" value="1"/>
</dbReference>
<evidence type="ECO:0000256" key="1">
    <source>
        <dbReference type="SAM" id="SignalP"/>
    </source>
</evidence>
<dbReference type="InterPro" id="IPR023614">
    <property type="entry name" value="Porin_dom_sf"/>
</dbReference>
<comment type="caution">
    <text evidence="2">The sequence shown here is derived from an EMBL/GenBank/DDBJ whole genome shotgun (WGS) entry which is preliminary data.</text>
</comment>
<dbReference type="RefSeq" id="WP_147800443.1">
    <property type="nucleotide sequence ID" value="NZ_VPFL01000017.1"/>
</dbReference>
<dbReference type="OrthoDB" id="9771991at2"/>
<proteinExistence type="predicted"/>
<gene>
    <name evidence="2" type="ORF">FR698_11995</name>
</gene>